<reference evidence="2 3" key="1">
    <citation type="journal article" date="2020" name="Biotechnol. Biofuels">
        <title>New insights from the biogas microbiome by comprehensive genome-resolved metagenomics of nearly 1600 species originating from multiple anaerobic digesters.</title>
        <authorList>
            <person name="Campanaro S."/>
            <person name="Treu L."/>
            <person name="Rodriguez-R L.M."/>
            <person name="Kovalovszki A."/>
            <person name="Ziels R.M."/>
            <person name="Maus I."/>
            <person name="Zhu X."/>
            <person name="Kougias P.G."/>
            <person name="Basile A."/>
            <person name="Luo G."/>
            <person name="Schluter A."/>
            <person name="Konstantinidis K.T."/>
            <person name="Angelidaki I."/>
        </authorList>
    </citation>
    <scope>NUCLEOTIDE SEQUENCE [LARGE SCALE GENOMIC DNA]</scope>
    <source>
        <strain evidence="2">AS27yjCOA_202</strain>
    </source>
</reference>
<gene>
    <name evidence="2" type="ORF">GYA37_03005</name>
</gene>
<feature type="transmembrane region" description="Helical" evidence="1">
    <location>
        <begin position="97"/>
        <end position="116"/>
    </location>
</feature>
<evidence type="ECO:0000256" key="1">
    <source>
        <dbReference type="SAM" id="Phobius"/>
    </source>
</evidence>
<comment type="caution">
    <text evidence="2">The sequence shown here is derived from an EMBL/GenBank/DDBJ whole genome shotgun (WGS) entry which is preliminary data.</text>
</comment>
<feature type="transmembrane region" description="Helical" evidence="1">
    <location>
        <begin position="163"/>
        <end position="180"/>
    </location>
</feature>
<sequence length="181" mass="20780">MIKKSFTYYKIPLLISATLAITILASAVVRQPFNIIEVVVGCLLGTFILDSEYLMYAYILEPKSEFAKTVFGYIKYKDYKNLLEFINQHKDEVKDKALNSALFQIIMVAVAIFAIYASTSFFIKSFVLSILASSIYKLIECYFEGKTDEWFWAMKSRPKKEGVIVYIVVLVLILILYLSIL</sequence>
<dbReference type="EMBL" id="JAAZNV010000009">
    <property type="protein sequence ID" value="NMB91792.1"/>
    <property type="molecule type" value="Genomic_DNA"/>
</dbReference>
<protein>
    <submittedName>
        <fullName evidence="2">Uncharacterized protein</fullName>
    </submittedName>
</protein>
<accession>A0A7X9HSW3</accession>
<dbReference type="AlphaFoldDB" id="A0A7X9HSW3"/>
<keyword evidence="1" id="KW-1133">Transmembrane helix</keyword>
<evidence type="ECO:0000313" key="2">
    <source>
        <dbReference type="EMBL" id="NMB91792.1"/>
    </source>
</evidence>
<organism evidence="2 3">
    <name type="scientific">candidate division WWE3 bacterium</name>
    <dbReference type="NCBI Taxonomy" id="2053526"/>
    <lineage>
        <taxon>Bacteria</taxon>
        <taxon>Katanobacteria</taxon>
    </lineage>
</organism>
<dbReference type="Proteomes" id="UP000590542">
    <property type="component" value="Unassembled WGS sequence"/>
</dbReference>
<keyword evidence="1" id="KW-0812">Transmembrane</keyword>
<proteinExistence type="predicted"/>
<keyword evidence="1" id="KW-0472">Membrane</keyword>
<name>A0A7X9HSW3_UNCKA</name>
<evidence type="ECO:0000313" key="3">
    <source>
        <dbReference type="Proteomes" id="UP000590542"/>
    </source>
</evidence>
<feature type="transmembrane region" description="Helical" evidence="1">
    <location>
        <begin position="12"/>
        <end position="29"/>
    </location>
</feature>